<gene>
    <name evidence="1" type="ORF">ACFFHT_10585</name>
</gene>
<keyword evidence="2" id="KW-1185">Reference proteome</keyword>
<name>A0ABV6HYP7_9PAST</name>
<dbReference type="InterPro" id="IPR018880">
    <property type="entry name" value="Phage_P4_Ash"/>
</dbReference>
<dbReference type="EMBL" id="JBHLWA010000049">
    <property type="protein sequence ID" value="MFC0323991.1"/>
    <property type="molecule type" value="Genomic_DNA"/>
</dbReference>
<sequence>MNIYYTDFEKKSQLNFTSISKLSYFISALAKSKAEPQNSNNLSVAHNTPLNACFFMRSTRTPKLNQLTPLVDVGVVYLLMVDISIGQNLVAQVELLILSSMVACNGKGFALCCVPLIAVSEPVTRYRPSLRTLAVTSKNLFSGVTAMIYQFLAVSRQHYDQSKAEQIRIIADNETQARTYLAPNYVLVKLGQLPDKAKNHSTLDVRSFNLAGGFYA</sequence>
<reference evidence="1 2" key="1">
    <citation type="submission" date="2024-09" db="EMBL/GenBank/DDBJ databases">
        <authorList>
            <person name="Sun Q."/>
            <person name="Mori K."/>
        </authorList>
    </citation>
    <scope>NUCLEOTIDE SEQUENCE [LARGE SCALE GENOMIC DNA]</scope>
    <source>
        <strain evidence="1 2">CCM 7538</strain>
    </source>
</reference>
<comment type="caution">
    <text evidence="1">The sequence shown here is derived from an EMBL/GenBank/DDBJ whole genome shotgun (WGS) entry which is preliminary data.</text>
</comment>
<proteinExistence type="predicted"/>
<evidence type="ECO:0000313" key="1">
    <source>
        <dbReference type="EMBL" id="MFC0323991.1"/>
    </source>
</evidence>
<accession>A0ABV6HYP7</accession>
<organism evidence="1 2">
    <name type="scientific">Gallibacterium melopsittaci</name>
    <dbReference type="NCBI Taxonomy" id="516063"/>
    <lineage>
        <taxon>Bacteria</taxon>
        <taxon>Pseudomonadati</taxon>
        <taxon>Pseudomonadota</taxon>
        <taxon>Gammaproteobacteria</taxon>
        <taxon>Pasteurellales</taxon>
        <taxon>Pasteurellaceae</taxon>
        <taxon>Gallibacterium</taxon>
    </lineage>
</organism>
<dbReference type="Proteomes" id="UP001589769">
    <property type="component" value="Unassembled WGS sequence"/>
</dbReference>
<protein>
    <submittedName>
        <fullName evidence="1">Host cell division inhibitor Icd-like protein</fullName>
    </submittedName>
</protein>
<dbReference type="NCBIfam" id="NF033153">
    <property type="entry name" value="phage_ICD_like"/>
    <property type="match status" value="1"/>
</dbReference>
<evidence type="ECO:0000313" key="2">
    <source>
        <dbReference type="Proteomes" id="UP001589769"/>
    </source>
</evidence>
<dbReference type="Pfam" id="PF10554">
    <property type="entry name" value="Phage_ASH"/>
    <property type="match status" value="1"/>
</dbReference>
<dbReference type="RefSeq" id="WP_382376040.1">
    <property type="nucleotide sequence ID" value="NZ_JBHLWA010000049.1"/>
</dbReference>